<dbReference type="InterPro" id="IPR050490">
    <property type="entry name" value="Bact_solute-bd_prot1"/>
</dbReference>
<evidence type="ECO:0000256" key="1">
    <source>
        <dbReference type="ARBA" id="ARBA00022475"/>
    </source>
</evidence>
<keyword evidence="3" id="KW-0472">Membrane</keyword>
<accession>A0ABW9QT76</accession>
<gene>
    <name evidence="7" type="ORF">GHK86_09970</name>
</gene>
<evidence type="ECO:0000256" key="5">
    <source>
        <dbReference type="ARBA" id="ARBA00023288"/>
    </source>
</evidence>
<organism evidence="7 8">
    <name type="scientific">Acidiferrimicrobium australe</name>
    <dbReference type="NCBI Taxonomy" id="2664430"/>
    <lineage>
        <taxon>Bacteria</taxon>
        <taxon>Bacillati</taxon>
        <taxon>Actinomycetota</taxon>
        <taxon>Acidimicrobiia</taxon>
        <taxon>Acidimicrobiales</taxon>
        <taxon>Acidimicrobiaceae</taxon>
        <taxon>Acidiferrimicrobium</taxon>
    </lineage>
</organism>
<comment type="caution">
    <text evidence="7">The sequence shown here is derived from an EMBL/GenBank/DDBJ whole genome shotgun (WGS) entry which is preliminary data.</text>
</comment>
<evidence type="ECO:0000256" key="4">
    <source>
        <dbReference type="ARBA" id="ARBA00023139"/>
    </source>
</evidence>
<evidence type="ECO:0000313" key="7">
    <source>
        <dbReference type="EMBL" id="MST33044.1"/>
    </source>
</evidence>
<keyword evidence="2 6" id="KW-0732">Signal</keyword>
<dbReference type="PANTHER" id="PTHR43649:SF33">
    <property type="entry name" value="POLYGALACTURONAN_RHAMNOGALACTURONAN-BINDING PROTEIN YTCQ"/>
    <property type="match status" value="1"/>
</dbReference>
<dbReference type="PROSITE" id="PS51257">
    <property type="entry name" value="PROKAR_LIPOPROTEIN"/>
    <property type="match status" value="1"/>
</dbReference>
<dbReference type="Proteomes" id="UP000437736">
    <property type="component" value="Unassembled WGS sequence"/>
</dbReference>
<protein>
    <submittedName>
        <fullName evidence="7">Extracellular solute-binding protein</fullName>
    </submittedName>
</protein>
<dbReference type="PANTHER" id="PTHR43649">
    <property type="entry name" value="ARABINOSE-BINDING PROTEIN-RELATED"/>
    <property type="match status" value="1"/>
</dbReference>
<dbReference type="Pfam" id="PF01547">
    <property type="entry name" value="SBP_bac_1"/>
    <property type="match status" value="1"/>
</dbReference>
<evidence type="ECO:0000313" key="8">
    <source>
        <dbReference type="Proteomes" id="UP000437736"/>
    </source>
</evidence>
<name>A0ABW9QT76_9ACTN</name>
<dbReference type="SUPFAM" id="SSF53850">
    <property type="entry name" value="Periplasmic binding protein-like II"/>
    <property type="match status" value="1"/>
</dbReference>
<sequence length="461" mass="49473">MGRVHQRGGFGKLKMGAAAAAVAMLASACGATGAQGNASSGNSGGGGGGSTATGSGGQTIKLITWVNPPAVDAFKKIDAEFHKAYPKLNVDLQTAASITGPYATLLQTSVDSGSADIVTDYPPMKPLPLKPTKSNESTWQYWSTHNVFAPLDGQSFLSRYTSSALKAETYNGKVYGLVSGSYQEGVFYNKTTFAKYHLTPPTTYSQFLSELKTLKAHGVTPLFDALGNVGPVYLQFLYYDLIADDWYPSAPGGNLATDLENGTVKWTAPQFTTVMQQEKTIAKYLEPNFTGVPWEAMPGDFAKGDAAMLLDGSWDMAAVHSANPSAKVGFFPLPGSNTAANNQPYVADNLTFSVLKSSKHKAAAMKWLQFFSKPSIYAQYVAMTGISPSESSGRYAGFTASTMGSWFGKGINDGKLYPVLSPTDAYWDQPANWPKLQQDVINGSKTPKQVQQLYQQDWKTS</sequence>
<dbReference type="EMBL" id="WJHE01000465">
    <property type="protein sequence ID" value="MST33044.1"/>
    <property type="molecule type" value="Genomic_DNA"/>
</dbReference>
<evidence type="ECO:0000256" key="3">
    <source>
        <dbReference type="ARBA" id="ARBA00023136"/>
    </source>
</evidence>
<feature type="signal peptide" evidence="6">
    <location>
        <begin position="1"/>
        <end position="34"/>
    </location>
</feature>
<keyword evidence="5" id="KW-0449">Lipoprotein</keyword>
<dbReference type="InterPro" id="IPR006059">
    <property type="entry name" value="SBP"/>
</dbReference>
<reference evidence="7 8" key="1">
    <citation type="submission" date="2019-11" db="EMBL/GenBank/DDBJ databases">
        <title>Acidiferrimicrobium australis gen. nov., sp. nov., an acidophilic and obligately heterotrophic, member of the Actinobacteria that catalyses dissimilatory oxido- reduction of iron isolated from metal-rich acidic water in Chile.</title>
        <authorList>
            <person name="Gonzalez D."/>
            <person name="Huber K."/>
            <person name="Hedrich S."/>
            <person name="Rojas-Villalobos C."/>
            <person name="Quatrini R."/>
            <person name="Dinamarca M.A."/>
            <person name="Schwarz A."/>
            <person name="Canales C."/>
            <person name="Nancucheo I."/>
        </authorList>
    </citation>
    <scope>NUCLEOTIDE SEQUENCE [LARGE SCALE GENOMIC DNA]</scope>
    <source>
        <strain evidence="7 8">USS-CCA1</strain>
    </source>
</reference>
<keyword evidence="4" id="KW-0564">Palmitate</keyword>
<proteinExistence type="predicted"/>
<keyword evidence="8" id="KW-1185">Reference proteome</keyword>
<feature type="chain" id="PRO_5045263446" evidence="6">
    <location>
        <begin position="35"/>
        <end position="461"/>
    </location>
</feature>
<evidence type="ECO:0000256" key="6">
    <source>
        <dbReference type="SAM" id="SignalP"/>
    </source>
</evidence>
<evidence type="ECO:0000256" key="2">
    <source>
        <dbReference type="ARBA" id="ARBA00022729"/>
    </source>
</evidence>
<dbReference type="Gene3D" id="3.40.190.10">
    <property type="entry name" value="Periplasmic binding protein-like II"/>
    <property type="match status" value="2"/>
</dbReference>
<keyword evidence="1" id="KW-1003">Cell membrane</keyword>